<protein>
    <submittedName>
        <fullName evidence="3">AMP-binding protein</fullName>
    </submittedName>
</protein>
<sequence length="407" mass="41959">MADELPVLPPAPLADLVREAAAAAPESVAVEAGGRAVTYWDLVGSADRLADELREAGAGTVAVTGPCGIGFVVALLAAAAAPVRLVTVDPGLPAARRVAMLETAAVDLVLATDEASAIEAASLNLVPAKEKKSTDTAERPGRVPICHLSPDGLSLAGPLPTVGPAGGSATYVFFTSGTTGEAKAVLGRQAAAAHFVRWQRVRFLAGSGDRFAQLTGPSSDGLLRDVFTPLGAGATLCVAPADVAVRPGGVTAWLSDAGITAVHAVPSLATRWLAAAGPAEPWSGLRLSFFAGEPLSDVTVSRWRERFPDTRVINLYGPPETTLAKFCHEVGEPVPGIQPVGRPLPETDLRLVDGEVWIRTPYRTSTTRGKPTRGSSATAARSGTAPATWVSWTTWASFACAAGPVSR</sequence>
<organism evidence="3 4">
    <name type="scientific">Amycolatopsis pigmentata</name>
    <dbReference type="NCBI Taxonomy" id="450801"/>
    <lineage>
        <taxon>Bacteria</taxon>
        <taxon>Bacillati</taxon>
        <taxon>Actinomycetota</taxon>
        <taxon>Actinomycetes</taxon>
        <taxon>Pseudonocardiales</taxon>
        <taxon>Pseudonocardiaceae</taxon>
        <taxon>Amycolatopsis</taxon>
    </lineage>
</organism>
<dbReference type="InterPro" id="IPR000873">
    <property type="entry name" value="AMP-dep_synth/lig_dom"/>
</dbReference>
<dbReference type="InterPro" id="IPR020845">
    <property type="entry name" value="AMP-binding_CS"/>
</dbReference>
<keyword evidence="4" id="KW-1185">Reference proteome</keyword>
<gene>
    <name evidence="3" type="ORF">ACFSXZ_30775</name>
</gene>
<dbReference type="Pfam" id="PF00501">
    <property type="entry name" value="AMP-binding"/>
    <property type="match status" value="1"/>
</dbReference>
<dbReference type="Gene3D" id="3.40.50.12780">
    <property type="entry name" value="N-terminal domain of ligase-like"/>
    <property type="match status" value="1"/>
</dbReference>
<dbReference type="InterPro" id="IPR042099">
    <property type="entry name" value="ANL_N_sf"/>
</dbReference>
<proteinExistence type="predicted"/>
<feature type="compositionally biased region" description="Low complexity" evidence="1">
    <location>
        <begin position="372"/>
        <end position="382"/>
    </location>
</feature>
<feature type="region of interest" description="Disordered" evidence="1">
    <location>
        <begin position="362"/>
        <end position="382"/>
    </location>
</feature>
<evidence type="ECO:0000313" key="3">
    <source>
        <dbReference type="EMBL" id="MFD2420722.1"/>
    </source>
</evidence>
<dbReference type="RefSeq" id="WP_378268916.1">
    <property type="nucleotide sequence ID" value="NZ_JBHUKR010000020.1"/>
</dbReference>
<dbReference type="EMBL" id="JBHUKR010000020">
    <property type="protein sequence ID" value="MFD2420722.1"/>
    <property type="molecule type" value="Genomic_DNA"/>
</dbReference>
<dbReference type="PANTHER" id="PTHR45527:SF1">
    <property type="entry name" value="FATTY ACID SYNTHASE"/>
    <property type="match status" value="1"/>
</dbReference>
<feature type="domain" description="AMP-dependent synthetase/ligase" evidence="2">
    <location>
        <begin position="18"/>
        <end position="355"/>
    </location>
</feature>
<dbReference type="Proteomes" id="UP001597417">
    <property type="component" value="Unassembled WGS sequence"/>
</dbReference>
<name>A0ABW5G4T6_9PSEU</name>
<dbReference type="PANTHER" id="PTHR45527">
    <property type="entry name" value="NONRIBOSOMAL PEPTIDE SYNTHETASE"/>
    <property type="match status" value="1"/>
</dbReference>
<accession>A0ABW5G4T6</accession>
<evidence type="ECO:0000256" key="1">
    <source>
        <dbReference type="SAM" id="MobiDB-lite"/>
    </source>
</evidence>
<evidence type="ECO:0000313" key="4">
    <source>
        <dbReference type="Proteomes" id="UP001597417"/>
    </source>
</evidence>
<reference evidence="4" key="1">
    <citation type="journal article" date="2019" name="Int. J. Syst. Evol. Microbiol.">
        <title>The Global Catalogue of Microorganisms (GCM) 10K type strain sequencing project: providing services to taxonomists for standard genome sequencing and annotation.</title>
        <authorList>
            <consortium name="The Broad Institute Genomics Platform"/>
            <consortium name="The Broad Institute Genome Sequencing Center for Infectious Disease"/>
            <person name="Wu L."/>
            <person name="Ma J."/>
        </authorList>
    </citation>
    <scope>NUCLEOTIDE SEQUENCE [LARGE SCALE GENOMIC DNA]</scope>
    <source>
        <strain evidence="4">CGMCC 4.7645</strain>
    </source>
</reference>
<dbReference type="SUPFAM" id="SSF56801">
    <property type="entry name" value="Acetyl-CoA synthetase-like"/>
    <property type="match status" value="1"/>
</dbReference>
<evidence type="ECO:0000259" key="2">
    <source>
        <dbReference type="Pfam" id="PF00501"/>
    </source>
</evidence>
<comment type="caution">
    <text evidence="3">The sequence shown here is derived from an EMBL/GenBank/DDBJ whole genome shotgun (WGS) entry which is preliminary data.</text>
</comment>
<dbReference type="PROSITE" id="PS00455">
    <property type="entry name" value="AMP_BINDING"/>
    <property type="match status" value="1"/>
</dbReference>